<keyword evidence="1" id="KW-0472">Membrane</keyword>
<dbReference type="Proteomes" id="UP000078435">
    <property type="component" value="Unassembled WGS sequence"/>
</dbReference>
<dbReference type="OrthoDB" id="5815618at2"/>
<protein>
    <submittedName>
        <fullName evidence="2">MSHA biogenesis protein MshB</fullName>
    </submittedName>
</protein>
<gene>
    <name evidence="2" type="ORF">LCR_18785</name>
</gene>
<evidence type="ECO:0000256" key="1">
    <source>
        <dbReference type="SAM" id="Phobius"/>
    </source>
</evidence>
<dbReference type="PROSITE" id="PS00409">
    <property type="entry name" value="PROKAR_NTER_METHYL"/>
    <property type="match status" value="1"/>
</dbReference>
<dbReference type="Gene3D" id="3.30.700.10">
    <property type="entry name" value="Glycoprotein, Type 4 Pilin"/>
    <property type="match status" value="1"/>
</dbReference>
<dbReference type="EMBL" id="JMGO02000010">
    <property type="protein sequence ID" value="KXU79345.1"/>
    <property type="molecule type" value="Genomic_DNA"/>
</dbReference>
<reference evidence="2 3" key="1">
    <citation type="submission" date="2016-02" db="EMBL/GenBank/DDBJ databases">
        <title>Draft genome sequence of Aeromonas trota strain 1999lcr isolated from cerebrospinal fluid (CSF).</title>
        <authorList>
            <person name="Dallagassa C.B."/>
            <person name="Prediger K.C."/>
            <person name="Weiss V.A."/>
            <person name="Assis F.E."/>
            <person name="Baura V."/>
            <person name="Cruz L.M."/>
            <person name="Souza E.M."/>
            <person name="Pedrosa F.O."/>
            <person name="Fadel-Picheth C.M."/>
        </authorList>
    </citation>
    <scope>NUCLEOTIDE SEQUENCE [LARGE SCALE GENOMIC DNA]</scope>
    <source>
        <strain evidence="2 3">1999lcr</strain>
    </source>
</reference>
<name>A0A175VF94_AEREN</name>
<dbReference type="RefSeq" id="WP_026455899.1">
    <property type="nucleotide sequence ID" value="NZ_AP027939.1"/>
</dbReference>
<organism evidence="2 3">
    <name type="scientific">Aeromonas enteropelogenes</name>
    <name type="common">Aeromonas trota</name>
    <dbReference type="NCBI Taxonomy" id="29489"/>
    <lineage>
        <taxon>Bacteria</taxon>
        <taxon>Pseudomonadati</taxon>
        <taxon>Pseudomonadota</taxon>
        <taxon>Gammaproteobacteria</taxon>
        <taxon>Aeromonadales</taxon>
        <taxon>Aeromonadaceae</taxon>
        <taxon>Aeromonas</taxon>
    </lineage>
</organism>
<keyword evidence="1" id="KW-1133">Transmembrane helix</keyword>
<dbReference type="AlphaFoldDB" id="A0A175VF94"/>
<dbReference type="InterPro" id="IPR012902">
    <property type="entry name" value="N_methyl_site"/>
</dbReference>
<sequence length="223" mass="23876">MAMKSRASTIPHRGMVKLAAGFSLIELVIVIVILGILAVTALPRFLDVTDEAKKASVEGVSGGFATGVSLVRAQWEAEGRAKQDGLNTVLYDGSRFYLTTPTETQISNGELSPGYPMDTSAEGGIDVDPANLSAQRCLKIWEGLLQNPPKATASFSEVRSSGNDLKYYVSVTNNGLDSVCRYYLVNSLSKGSDGKYQDPQGSTDAFMSFSYRPASGQVTTNIN</sequence>
<feature type="transmembrane region" description="Helical" evidence="1">
    <location>
        <begin position="21"/>
        <end position="46"/>
    </location>
</feature>
<dbReference type="SUPFAM" id="SSF54523">
    <property type="entry name" value="Pili subunits"/>
    <property type="match status" value="1"/>
</dbReference>
<dbReference type="Pfam" id="PF07963">
    <property type="entry name" value="N_methyl"/>
    <property type="match status" value="1"/>
</dbReference>
<accession>A0A175VF94</accession>
<dbReference type="STRING" id="29489.VL01_19170"/>
<evidence type="ECO:0000313" key="2">
    <source>
        <dbReference type="EMBL" id="KXU79345.1"/>
    </source>
</evidence>
<dbReference type="GeneID" id="92810260"/>
<dbReference type="InterPro" id="IPR045584">
    <property type="entry name" value="Pilin-like"/>
</dbReference>
<dbReference type="NCBIfam" id="TIGR02532">
    <property type="entry name" value="IV_pilin_GFxxxE"/>
    <property type="match status" value="1"/>
</dbReference>
<comment type="caution">
    <text evidence="2">The sequence shown here is derived from an EMBL/GenBank/DDBJ whole genome shotgun (WGS) entry which is preliminary data.</text>
</comment>
<evidence type="ECO:0000313" key="3">
    <source>
        <dbReference type="Proteomes" id="UP000078435"/>
    </source>
</evidence>
<keyword evidence="1" id="KW-0812">Transmembrane</keyword>
<proteinExistence type="predicted"/>